<dbReference type="SUPFAM" id="SSF53474">
    <property type="entry name" value="alpha/beta-Hydrolases"/>
    <property type="match status" value="1"/>
</dbReference>
<evidence type="ECO:0000313" key="1">
    <source>
        <dbReference type="EMBL" id="QDB79098.1"/>
    </source>
</evidence>
<gene>
    <name evidence="1" type="ORF">FE251_06730</name>
</gene>
<dbReference type="Proteomes" id="UP000313948">
    <property type="component" value="Chromosome"/>
</dbReference>
<dbReference type="Gene3D" id="3.40.50.1820">
    <property type="entry name" value="alpha/beta hydrolase"/>
    <property type="match status" value="1"/>
</dbReference>
<accession>A0ABX5VLM2</accession>
<name>A0ABX5VLM2_9MICO</name>
<protein>
    <recommendedName>
        <fullName evidence="3">Alpha/beta hydrolase</fullName>
    </recommendedName>
</protein>
<proteinExistence type="predicted"/>
<evidence type="ECO:0000313" key="2">
    <source>
        <dbReference type="Proteomes" id="UP000313948"/>
    </source>
</evidence>
<dbReference type="InterPro" id="IPR029058">
    <property type="entry name" value="AB_hydrolase_fold"/>
</dbReference>
<dbReference type="EMBL" id="CP040899">
    <property type="protein sequence ID" value="QDB79098.1"/>
    <property type="molecule type" value="Genomic_DNA"/>
</dbReference>
<evidence type="ECO:0008006" key="3">
    <source>
        <dbReference type="Google" id="ProtNLM"/>
    </source>
</evidence>
<keyword evidence="2" id="KW-1185">Reference proteome</keyword>
<sequence>MPRVEVVEYSAQRPALPGDPVGDALVLPGRGYGIDHPLLSWTLRMLHEQGWWCTTVRWSVDDVEPAAATPFVEGVAADLYARRRAAGTTLVVAKSLGTLAAGWAARHALPGVWLTPLLGRPEVAQSLAGYPAPALLVGGTRDRFWDPDVAARSAVDVLELPEADHSLLLPGPWEESHDLERTVLAVVAAFAERVLRPDA</sequence>
<reference evidence="1 2" key="1">
    <citation type="submission" date="2019-05" db="EMBL/GenBank/DDBJ databases">
        <title>Georgenia *** sp. nov., and Georgenia *** sp. nov., isolated from the intestinal contents of plateau pika (Ochotona curzoniae) in the Qinghai-Tibet plateau of China.</title>
        <authorList>
            <person name="Tian Z."/>
        </authorList>
    </citation>
    <scope>NUCLEOTIDE SEQUENCE [LARGE SCALE GENOMIC DNA]</scope>
    <source>
        <strain evidence="1 2">Z294</strain>
    </source>
</reference>
<organism evidence="1 2">
    <name type="scientific">Georgenia wutianyii</name>
    <dbReference type="NCBI Taxonomy" id="2585135"/>
    <lineage>
        <taxon>Bacteria</taxon>
        <taxon>Bacillati</taxon>
        <taxon>Actinomycetota</taxon>
        <taxon>Actinomycetes</taxon>
        <taxon>Micrococcales</taxon>
        <taxon>Bogoriellaceae</taxon>
        <taxon>Georgenia</taxon>
    </lineage>
</organism>
<dbReference type="RefSeq" id="WP_139948334.1">
    <property type="nucleotide sequence ID" value="NZ_CP040899.1"/>
</dbReference>